<gene>
    <name evidence="8" type="ORF">C7382_10621</name>
</gene>
<evidence type="ECO:0000313" key="8">
    <source>
        <dbReference type="EMBL" id="PVZ11561.1"/>
    </source>
</evidence>
<comment type="similarity">
    <text evidence="2">Belongs to the DoxX family.</text>
</comment>
<feature type="transmembrane region" description="Helical" evidence="7">
    <location>
        <begin position="47"/>
        <end position="67"/>
    </location>
</feature>
<evidence type="ECO:0000256" key="7">
    <source>
        <dbReference type="SAM" id="Phobius"/>
    </source>
</evidence>
<evidence type="ECO:0000256" key="3">
    <source>
        <dbReference type="ARBA" id="ARBA00022475"/>
    </source>
</evidence>
<evidence type="ECO:0000313" key="9">
    <source>
        <dbReference type="Proteomes" id="UP000245462"/>
    </source>
</evidence>
<dbReference type="EMBL" id="QEKY01000006">
    <property type="protein sequence ID" value="PVZ11561.1"/>
    <property type="molecule type" value="Genomic_DNA"/>
</dbReference>
<dbReference type="InterPro" id="IPR051907">
    <property type="entry name" value="DoxX-like_oxidoreductase"/>
</dbReference>
<keyword evidence="6 7" id="KW-0472">Membrane</keyword>
<dbReference type="InterPro" id="IPR032808">
    <property type="entry name" value="DoxX"/>
</dbReference>
<evidence type="ECO:0000256" key="5">
    <source>
        <dbReference type="ARBA" id="ARBA00022989"/>
    </source>
</evidence>
<dbReference type="PANTHER" id="PTHR33452">
    <property type="entry name" value="OXIDOREDUCTASE CATD-RELATED"/>
    <property type="match status" value="1"/>
</dbReference>
<reference evidence="8 9" key="1">
    <citation type="submission" date="2018-04" db="EMBL/GenBank/DDBJ databases">
        <title>Genomic Encyclopedia of Type Strains, Phase IV (KMG-IV): sequencing the most valuable type-strain genomes for metagenomic binning, comparative biology and taxonomic classification.</title>
        <authorList>
            <person name="Goeker M."/>
        </authorList>
    </citation>
    <scope>NUCLEOTIDE SEQUENCE [LARGE SCALE GENOMIC DNA]</scope>
    <source>
        <strain evidence="8 9">DSM 28520</strain>
    </source>
</reference>
<dbReference type="Pfam" id="PF07681">
    <property type="entry name" value="DoxX"/>
    <property type="match status" value="1"/>
</dbReference>
<comment type="caution">
    <text evidence="8">The sequence shown here is derived from an EMBL/GenBank/DDBJ whole genome shotgun (WGS) entry which is preliminary data.</text>
</comment>
<comment type="subcellular location">
    <subcellularLocation>
        <location evidence="1">Cell membrane</location>
        <topology evidence="1">Multi-pass membrane protein</topology>
    </subcellularLocation>
</comment>
<dbReference type="OrthoDB" id="280866at2"/>
<dbReference type="RefSeq" id="WP_116679084.1">
    <property type="nucleotide sequence ID" value="NZ_JBGXZY010000087.1"/>
</dbReference>
<keyword evidence="4 7" id="KW-0812">Transmembrane</keyword>
<accession>A0A2U1FH90</accession>
<dbReference type="GeneID" id="94550528"/>
<keyword evidence="5 7" id="KW-1133">Transmembrane helix</keyword>
<feature type="transmembrane region" description="Helical" evidence="7">
    <location>
        <begin position="7"/>
        <end position="27"/>
    </location>
</feature>
<dbReference type="AlphaFoldDB" id="A0A2U1FH90"/>
<organism evidence="8 9">
    <name type="scientific">Porphyromonas loveana</name>
    <dbReference type="NCBI Taxonomy" id="1884669"/>
    <lineage>
        <taxon>Bacteria</taxon>
        <taxon>Pseudomonadati</taxon>
        <taxon>Bacteroidota</taxon>
        <taxon>Bacteroidia</taxon>
        <taxon>Bacteroidales</taxon>
        <taxon>Porphyromonadaceae</taxon>
        <taxon>Porphyromonas</taxon>
    </lineage>
</organism>
<proteinExistence type="inferred from homology"/>
<dbReference type="GO" id="GO:0005886">
    <property type="term" value="C:plasma membrane"/>
    <property type="evidence" value="ECO:0007669"/>
    <property type="project" value="UniProtKB-SubCell"/>
</dbReference>
<evidence type="ECO:0000256" key="2">
    <source>
        <dbReference type="ARBA" id="ARBA00006679"/>
    </source>
</evidence>
<protein>
    <submittedName>
        <fullName evidence="8">Putative oxidoreductase</fullName>
    </submittedName>
</protein>
<evidence type="ECO:0000256" key="1">
    <source>
        <dbReference type="ARBA" id="ARBA00004651"/>
    </source>
</evidence>
<feature type="transmembrane region" description="Helical" evidence="7">
    <location>
        <begin position="106"/>
        <end position="126"/>
    </location>
</feature>
<name>A0A2U1FH90_9PORP</name>
<keyword evidence="9" id="KW-1185">Reference proteome</keyword>
<feature type="transmembrane region" description="Helical" evidence="7">
    <location>
        <begin position="74"/>
        <end position="94"/>
    </location>
</feature>
<sequence length="133" mass="14133">MKRNTDLGLLILRVGVSVLMLLHGIAKLFSGLGGIKYLLAQAGLPDFMAYGVLVGEVVAPLLILIGWRTRPAALVLAGNCLVAMLLAHSGQIFTLSEQGGWAVELLGLYLIPSLALMFTGAGKYALSSTHKWD</sequence>
<evidence type="ECO:0000256" key="4">
    <source>
        <dbReference type="ARBA" id="ARBA00022692"/>
    </source>
</evidence>
<keyword evidence="3" id="KW-1003">Cell membrane</keyword>
<dbReference type="PANTHER" id="PTHR33452:SF1">
    <property type="entry name" value="INNER MEMBRANE PROTEIN YPHA-RELATED"/>
    <property type="match status" value="1"/>
</dbReference>
<dbReference type="Proteomes" id="UP000245462">
    <property type="component" value="Unassembled WGS sequence"/>
</dbReference>
<evidence type="ECO:0000256" key="6">
    <source>
        <dbReference type="ARBA" id="ARBA00023136"/>
    </source>
</evidence>